<accession>A0A2A9PHS7</accession>
<name>A0A2A9PHS7_OPHUN</name>
<evidence type="ECO:0000313" key="3">
    <source>
        <dbReference type="Proteomes" id="UP000037136"/>
    </source>
</evidence>
<dbReference type="Proteomes" id="UP000037136">
    <property type="component" value="Unassembled WGS sequence"/>
</dbReference>
<comment type="caution">
    <text evidence="2">The sequence shown here is derived from an EMBL/GenBank/DDBJ whole genome shotgun (WGS) entry which is preliminary data.</text>
</comment>
<dbReference type="EMBL" id="LAZP02000120">
    <property type="protein sequence ID" value="PFH60581.1"/>
    <property type="molecule type" value="Genomic_DNA"/>
</dbReference>
<feature type="region of interest" description="Disordered" evidence="1">
    <location>
        <begin position="88"/>
        <end position="204"/>
    </location>
</feature>
<proteinExistence type="predicted"/>
<sequence>MSTTRLGKTTDRETAAGGDGQLGDEAECAARFSVPSRRISRAEKGRRRCNCRGATRSHTLWGPFGRDLKQLVQSLGRDIELQRLGNVKAASESGSPGPSSGQTADQDSGQAANKDSGQAANKDSDQTVDKDKGRRDETRPGTYHGFPQVSTRPARESGRGTGRESERQAEEPSGGPTVGESGAGKEPPPSSGGPKGDDGLLETSRVVSGRSGYDLEGEARGWWWNMGRCWRKCFCGCRRR</sequence>
<feature type="region of interest" description="Disordered" evidence="1">
    <location>
        <begin position="1"/>
        <end position="24"/>
    </location>
</feature>
<organism evidence="2 3">
    <name type="scientific">Ophiocordyceps unilateralis</name>
    <name type="common">Zombie-ant fungus</name>
    <name type="synonym">Torrubia unilateralis</name>
    <dbReference type="NCBI Taxonomy" id="268505"/>
    <lineage>
        <taxon>Eukaryota</taxon>
        <taxon>Fungi</taxon>
        <taxon>Dikarya</taxon>
        <taxon>Ascomycota</taxon>
        <taxon>Pezizomycotina</taxon>
        <taxon>Sordariomycetes</taxon>
        <taxon>Hypocreomycetidae</taxon>
        <taxon>Hypocreales</taxon>
        <taxon>Ophiocordycipitaceae</taxon>
        <taxon>Ophiocordyceps</taxon>
    </lineage>
</organism>
<evidence type="ECO:0000313" key="2">
    <source>
        <dbReference type="EMBL" id="PFH60581.1"/>
    </source>
</evidence>
<feature type="compositionally biased region" description="Polar residues" evidence="1">
    <location>
        <begin position="102"/>
        <end position="121"/>
    </location>
</feature>
<keyword evidence="3" id="KW-1185">Reference proteome</keyword>
<reference evidence="2 3" key="2">
    <citation type="journal article" date="2017" name="Sci. Rep.">
        <title>Ant-infecting Ophiocordyceps genomes reveal a high diversity of potential behavioral manipulation genes and a possible major role for enterotoxins.</title>
        <authorList>
            <person name="de Bekker C."/>
            <person name="Ohm R.A."/>
            <person name="Evans H.C."/>
            <person name="Brachmann A."/>
            <person name="Hughes D.P."/>
        </authorList>
    </citation>
    <scope>NUCLEOTIDE SEQUENCE [LARGE SCALE GENOMIC DNA]</scope>
    <source>
        <strain evidence="2 3">SC16a</strain>
    </source>
</reference>
<feature type="compositionally biased region" description="Basic and acidic residues" evidence="1">
    <location>
        <begin position="153"/>
        <end position="170"/>
    </location>
</feature>
<dbReference type="AlphaFoldDB" id="A0A2A9PHS7"/>
<evidence type="ECO:0000256" key="1">
    <source>
        <dbReference type="SAM" id="MobiDB-lite"/>
    </source>
</evidence>
<feature type="compositionally biased region" description="Low complexity" evidence="1">
    <location>
        <begin position="91"/>
        <end position="101"/>
    </location>
</feature>
<gene>
    <name evidence="2" type="ORF">XA68_10748</name>
</gene>
<protein>
    <submittedName>
        <fullName evidence="2">Uncharacterized protein</fullName>
    </submittedName>
</protein>
<reference evidence="2 3" key="1">
    <citation type="journal article" date="2015" name="BMC Genomics">
        <title>Gene expression during zombie ant biting behavior reflects the complexity underlying fungal parasitic behavioral manipulation.</title>
        <authorList>
            <person name="de Bekker C."/>
            <person name="Ohm R.A."/>
            <person name="Loreto R.G."/>
            <person name="Sebastian A."/>
            <person name="Albert I."/>
            <person name="Merrow M."/>
            <person name="Brachmann A."/>
            <person name="Hughes D.P."/>
        </authorList>
    </citation>
    <scope>NUCLEOTIDE SEQUENCE [LARGE SCALE GENOMIC DNA]</scope>
    <source>
        <strain evidence="2 3">SC16a</strain>
    </source>
</reference>
<feature type="compositionally biased region" description="Basic and acidic residues" evidence="1">
    <location>
        <begin position="122"/>
        <end position="139"/>
    </location>
</feature>